<dbReference type="EMBL" id="VSSQ01094454">
    <property type="protein sequence ID" value="MPN38930.1"/>
    <property type="molecule type" value="Genomic_DNA"/>
</dbReference>
<gene>
    <name evidence="1" type="ORF">SDC9_186455</name>
</gene>
<organism evidence="1">
    <name type="scientific">bioreactor metagenome</name>
    <dbReference type="NCBI Taxonomy" id="1076179"/>
    <lineage>
        <taxon>unclassified sequences</taxon>
        <taxon>metagenomes</taxon>
        <taxon>ecological metagenomes</taxon>
    </lineage>
</organism>
<name>A0A645HJK7_9ZZZZ</name>
<protein>
    <submittedName>
        <fullName evidence="1">Uncharacterized protein</fullName>
    </submittedName>
</protein>
<sequence length="99" mass="11420">MLFPIPREEPVMIATLFMIYPCFENSAVRRIVDLRETDSLNRTIIAQLQAKDKPSHGEGLLCVLQVRPPERSWGRCLILLSGTDLCQRLCRRLNRGILR</sequence>
<reference evidence="1" key="1">
    <citation type="submission" date="2019-08" db="EMBL/GenBank/DDBJ databases">
        <authorList>
            <person name="Kucharzyk K."/>
            <person name="Murdoch R.W."/>
            <person name="Higgins S."/>
            <person name="Loffler F."/>
        </authorList>
    </citation>
    <scope>NUCLEOTIDE SEQUENCE</scope>
</reference>
<proteinExistence type="predicted"/>
<dbReference type="AlphaFoldDB" id="A0A645HJK7"/>
<comment type="caution">
    <text evidence="1">The sequence shown here is derived from an EMBL/GenBank/DDBJ whole genome shotgun (WGS) entry which is preliminary data.</text>
</comment>
<accession>A0A645HJK7</accession>
<evidence type="ECO:0000313" key="1">
    <source>
        <dbReference type="EMBL" id="MPN38930.1"/>
    </source>
</evidence>